<dbReference type="InterPro" id="IPR052560">
    <property type="entry name" value="RdDP_mobile_element"/>
</dbReference>
<comment type="caution">
    <text evidence="3">The sequence shown here is derived from an EMBL/GenBank/DDBJ whole genome shotgun (WGS) entry which is preliminary data.</text>
</comment>
<accession>A0AAU9UC65</accession>
<sequence>MSKSKKRKKLIGEKTHSNSPSGESSDEMSVGSQSTLFQDTEDIKSNDFYAPYRVNDYLRRYPEDITGNEYIVFVESTEETPIGTRDMMYLNNCFTRFIKGINNSIDIAIISETWLRPHHKFNIKGYDIIRNDSGNAHNGVAIIILKSLCYTLINTAFDDSIQNVAISVQIYDENITIVSCYSPGNTMTRFYKDKFDNLIESLQQPLFIAGDFNAYHTAWGCDTTNSRGKDILDSIDEHNLIILNNGQFTTVGTHLWKQNALDLTIVSSSLALRCDWCVFTEDSLGSYHLPTITNISFEKPIINSEKTKIDAHPNLKLIDWELFEKSVNTLLNSYEINKNDPLESYNIFCSVIKNTIKDCSVVKSKKQNCNRCDSSKKNFVPWWNANCSKALEECKKAYIIFKRDPSLQNYIYFKKLQAKKKLILRQEQLNSWKSFCNSINRVTPMSKIWDMMKRFNRTYTRSNKFNCDNWIDNFLNKYTPAHADNIVVFDHSHSTDDNSYLTRPFTVDELKSALSSRKDTAVGMDRLSYKMFKLLNDHNLNKFLNILNLLWHHSLIPRNLSKLRKLRSFIMPKHYHLTYQQNF</sequence>
<organism evidence="3 4">
    <name type="scientific">Euphydryas editha</name>
    <name type="common">Edith's checkerspot</name>
    <dbReference type="NCBI Taxonomy" id="104508"/>
    <lineage>
        <taxon>Eukaryota</taxon>
        <taxon>Metazoa</taxon>
        <taxon>Ecdysozoa</taxon>
        <taxon>Arthropoda</taxon>
        <taxon>Hexapoda</taxon>
        <taxon>Insecta</taxon>
        <taxon>Pterygota</taxon>
        <taxon>Neoptera</taxon>
        <taxon>Endopterygota</taxon>
        <taxon>Lepidoptera</taxon>
        <taxon>Glossata</taxon>
        <taxon>Ditrysia</taxon>
        <taxon>Papilionoidea</taxon>
        <taxon>Nymphalidae</taxon>
        <taxon>Nymphalinae</taxon>
        <taxon>Euphydryas</taxon>
    </lineage>
</organism>
<protein>
    <recommendedName>
        <fullName evidence="2">Endonuclease/exonuclease/phosphatase domain-containing protein</fullName>
    </recommendedName>
</protein>
<name>A0AAU9UC65_EUPED</name>
<dbReference type="Pfam" id="PF14529">
    <property type="entry name" value="Exo_endo_phos_2"/>
    <property type="match status" value="1"/>
</dbReference>
<feature type="region of interest" description="Disordered" evidence="1">
    <location>
        <begin position="1"/>
        <end position="34"/>
    </location>
</feature>
<feature type="domain" description="Endonuclease/exonuclease/phosphatase" evidence="2">
    <location>
        <begin position="175"/>
        <end position="291"/>
    </location>
</feature>
<evidence type="ECO:0000256" key="1">
    <source>
        <dbReference type="SAM" id="MobiDB-lite"/>
    </source>
</evidence>
<dbReference type="AlphaFoldDB" id="A0AAU9UC65"/>
<keyword evidence="4" id="KW-1185">Reference proteome</keyword>
<proteinExistence type="predicted"/>
<dbReference type="InterPro" id="IPR036691">
    <property type="entry name" value="Endo/exonu/phosph_ase_sf"/>
</dbReference>
<dbReference type="PANTHER" id="PTHR36688:SF2">
    <property type="entry name" value="ENDONUCLEASE_EXONUCLEASE_PHOSPHATASE DOMAIN-CONTAINING PROTEIN"/>
    <property type="match status" value="1"/>
</dbReference>
<gene>
    <name evidence="3" type="ORF">EEDITHA_LOCUS10794</name>
</gene>
<dbReference type="PANTHER" id="PTHR36688">
    <property type="entry name" value="ENDO/EXONUCLEASE/PHOSPHATASE DOMAIN-CONTAINING PROTEIN"/>
    <property type="match status" value="1"/>
</dbReference>
<dbReference type="GO" id="GO:0003824">
    <property type="term" value="F:catalytic activity"/>
    <property type="evidence" value="ECO:0007669"/>
    <property type="project" value="InterPro"/>
</dbReference>
<dbReference type="SUPFAM" id="SSF56219">
    <property type="entry name" value="DNase I-like"/>
    <property type="match status" value="1"/>
</dbReference>
<reference evidence="3" key="1">
    <citation type="submission" date="2022-03" db="EMBL/GenBank/DDBJ databases">
        <authorList>
            <person name="Tunstrom K."/>
        </authorList>
    </citation>
    <scope>NUCLEOTIDE SEQUENCE</scope>
</reference>
<dbReference type="Proteomes" id="UP001153954">
    <property type="component" value="Unassembled WGS sequence"/>
</dbReference>
<dbReference type="InterPro" id="IPR005135">
    <property type="entry name" value="Endo/exonuclease/phosphatase"/>
</dbReference>
<evidence type="ECO:0000313" key="3">
    <source>
        <dbReference type="EMBL" id="CAH2095325.1"/>
    </source>
</evidence>
<dbReference type="Gene3D" id="3.60.10.10">
    <property type="entry name" value="Endonuclease/exonuclease/phosphatase"/>
    <property type="match status" value="1"/>
</dbReference>
<evidence type="ECO:0000259" key="2">
    <source>
        <dbReference type="Pfam" id="PF14529"/>
    </source>
</evidence>
<dbReference type="EMBL" id="CAKOGL010000015">
    <property type="protein sequence ID" value="CAH2095325.1"/>
    <property type="molecule type" value="Genomic_DNA"/>
</dbReference>
<evidence type="ECO:0000313" key="4">
    <source>
        <dbReference type="Proteomes" id="UP001153954"/>
    </source>
</evidence>